<reference evidence="1" key="1">
    <citation type="journal article" date="2017" name="Nature">
        <title>The sunflower genome provides insights into oil metabolism, flowering and Asterid evolution.</title>
        <authorList>
            <person name="Badouin H."/>
            <person name="Gouzy J."/>
            <person name="Grassa C.J."/>
            <person name="Murat F."/>
            <person name="Staton S.E."/>
            <person name="Cottret L."/>
            <person name="Lelandais-Briere C."/>
            <person name="Owens G.L."/>
            <person name="Carrere S."/>
            <person name="Mayjonade B."/>
            <person name="Legrand L."/>
            <person name="Gill N."/>
            <person name="Kane N.C."/>
            <person name="Bowers J.E."/>
            <person name="Hubner S."/>
            <person name="Bellec A."/>
            <person name="Berard A."/>
            <person name="Berges H."/>
            <person name="Blanchet N."/>
            <person name="Boniface M.C."/>
            <person name="Brunel D."/>
            <person name="Catrice O."/>
            <person name="Chaidir N."/>
            <person name="Claudel C."/>
            <person name="Donnadieu C."/>
            <person name="Faraut T."/>
            <person name="Fievet G."/>
            <person name="Helmstetter N."/>
            <person name="King M."/>
            <person name="Knapp S.J."/>
            <person name="Lai Z."/>
            <person name="Le Paslier M.C."/>
            <person name="Lippi Y."/>
            <person name="Lorenzon L."/>
            <person name="Mandel J.R."/>
            <person name="Marage G."/>
            <person name="Marchand G."/>
            <person name="Marquand E."/>
            <person name="Bret-Mestries E."/>
            <person name="Morien E."/>
            <person name="Nambeesan S."/>
            <person name="Nguyen T."/>
            <person name="Pegot-Espagnet P."/>
            <person name="Pouilly N."/>
            <person name="Raftis F."/>
            <person name="Sallet E."/>
            <person name="Schiex T."/>
            <person name="Thomas J."/>
            <person name="Vandecasteele C."/>
            <person name="Vares D."/>
            <person name="Vear F."/>
            <person name="Vautrin S."/>
            <person name="Crespi M."/>
            <person name="Mangin B."/>
            <person name="Burke J.M."/>
            <person name="Salse J."/>
            <person name="Munos S."/>
            <person name="Vincourt P."/>
            <person name="Rieseberg L.H."/>
            <person name="Langlade N.B."/>
        </authorList>
    </citation>
    <scope>NUCLEOTIDE SEQUENCE</scope>
    <source>
        <tissue evidence="1">Leaves</tissue>
    </source>
</reference>
<protein>
    <submittedName>
        <fullName evidence="1">Uncharacterized protein</fullName>
    </submittedName>
</protein>
<dbReference type="EMBL" id="MNCJ02000329">
    <property type="protein sequence ID" value="KAF5770842.1"/>
    <property type="molecule type" value="Genomic_DNA"/>
</dbReference>
<dbReference type="Proteomes" id="UP000215914">
    <property type="component" value="Unassembled WGS sequence"/>
</dbReference>
<organism evidence="1 2">
    <name type="scientific">Helianthus annuus</name>
    <name type="common">Common sunflower</name>
    <dbReference type="NCBI Taxonomy" id="4232"/>
    <lineage>
        <taxon>Eukaryota</taxon>
        <taxon>Viridiplantae</taxon>
        <taxon>Streptophyta</taxon>
        <taxon>Embryophyta</taxon>
        <taxon>Tracheophyta</taxon>
        <taxon>Spermatophyta</taxon>
        <taxon>Magnoliopsida</taxon>
        <taxon>eudicotyledons</taxon>
        <taxon>Gunneridae</taxon>
        <taxon>Pentapetalae</taxon>
        <taxon>asterids</taxon>
        <taxon>campanulids</taxon>
        <taxon>Asterales</taxon>
        <taxon>Asteraceae</taxon>
        <taxon>Asteroideae</taxon>
        <taxon>Heliantheae alliance</taxon>
        <taxon>Heliantheae</taxon>
        <taxon>Helianthus</taxon>
    </lineage>
</organism>
<sequence>MSTRGLTISVIPEFIRSNRSLLSALCHNSCFPYFFSNASKTEGPVIHSAECHLLKHVSMFPSWNPDSFSTSTRYEKSRLSLDPDNLVF</sequence>
<evidence type="ECO:0000313" key="1">
    <source>
        <dbReference type="EMBL" id="KAF5770842.1"/>
    </source>
</evidence>
<evidence type="ECO:0000313" key="2">
    <source>
        <dbReference type="Proteomes" id="UP000215914"/>
    </source>
</evidence>
<reference evidence="1" key="2">
    <citation type="submission" date="2020-06" db="EMBL/GenBank/DDBJ databases">
        <title>Helianthus annuus Genome sequencing and assembly Release 2.</title>
        <authorList>
            <person name="Gouzy J."/>
            <person name="Langlade N."/>
            <person name="Munos S."/>
        </authorList>
    </citation>
    <scope>NUCLEOTIDE SEQUENCE</scope>
    <source>
        <tissue evidence="1">Leaves</tissue>
    </source>
</reference>
<comment type="caution">
    <text evidence="1">The sequence shown here is derived from an EMBL/GenBank/DDBJ whole genome shotgun (WGS) entry which is preliminary data.</text>
</comment>
<keyword evidence="2" id="KW-1185">Reference proteome</keyword>
<gene>
    <name evidence="1" type="ORF">HanXRQr2_Chr14g0663901</name>
</gene>
<dbReference type="Gramene" id="mRNA:HanXRQr2_Chr14g0663901">
    <property type="protein sequence ID" value="CDS:HanXRQr2_Chr14g0663901.1"/>
    <property type="gene ID" value="HanXRQr2_Chr14g0663901"/>
</dbReference>
<accession>A0A9K3EC45</accession>
<dbReference type="AlphaFoldDB" id="A0A9K3EC45"/>
<proteinExistence type="predicted"/>
<name>A0A9K3EC45_HELAN</name>